<reference evidence="2 3" key="1">
    <citation type="submission" date="2017-02" db="EMBL/GenBank/DDBJ databases">
        <title>Chromobacterium haemolyticum H5244.</title>
        <authorList>
            <person name="Gulvik C.A."/>
        </authorList>
    </citation>
    <scope>NUCLEOTIDE SEQUENCE [LARGE SCALE GENOMIC DNA]</scope>
    <source>
        <strain evidence="2 3">H5244</strain>
    </source>
</reference>
<evidence type="ECO:0008006" key="4">
    <source>
        <dbReference type="Google" id="ProtNLM"/>
    </source>
</evidence>
<keyword evidence="1" id="KW-0560">Oxidoreductase</keyword>
<name>A0A1W0D9H3_9NEIS</name>
<dbReference type="GO" id="GO:0016491">
    <property type="term" value="F:oxidoreductase activity"/>
    <property type="evidence" value="ECO:0007669"/>
    <property type="project" value="UniProtKB-KW"/>
</dbReference>
<dbReference type="PANTHER" id="PTHR35870:SF1">
    <property type="entry name" value="PROTEIN, PUTATIVE (AFU_ORTHOLOGUE AFUA_5G03330)-RELATED"/>
    <property type="match status" value="1"/>
</dbReference>
<dbReference type="InterPro" id="IPR025337">
    <property type="entry name" value="Questin_oxidase-like"/>
</dbReference>
<dbReference type="Proteomes" id="UP000192721">
    <property type="component" value="Unassembled WGS sequence"/>
</dbReference>
<comment type="caution">
    <text evidence="2">The sequence shown here is derived from an EMBL/GenBank/DDBJ whole genome shotgun (WGS) entry which is preliminary data.</text>
</comment>
<dbReference type="PANTHER" id="PTHR35870">
    <property type="entry name" value="PROTEIN, PUTATIVE (AFU_ORTHOLOGUE AFUA_5G03330)-RELATED"/>
    <property type="match status" value="1"/>
</dbReference>
<proteinExistence type="predicted"/>
<protein>
    <recommendedName>
        <fullName evidence="4">DUF4243 domain-containing protein</fullName>
    </recommendedName>
</protein>
<sequence>MNAPSRHTELHALLDANHEFSLMHSDTTNHCPMALTALAEMGAEPHQLRAFFDFWESERAEPAEATRYDIGWGRWDTAVGRLDAFPALLRVMEERVAARGVEETVREVLGSLPFSPGGGAFHPLIRLAFALRAGHDGEAAAGLAYYLSSYLRLPAGLNANAPAASVEEGLASLSRAMGGWNSADDWIHERFDAVLADPRFAAALPGAPKTANWLDALARMALRVYWQTDNFTALHMVTAMLALRDVLEHLPGLPAEAWRPALWQTFCVAYVSIGAPALEAEELPEAQPAWPLLLQRVLNVRNEHVIKLVYACQREFQRSGDVFYHAAAARALWDAV</sequence>
<accession>A0A1W0D9H3</accession>
<organism evidence="2 3">
    <name type="scientific">Chromobacterium haemolyticum</name>
    <dbReference type="NCBI Taxonomy" id="394935"/>
    <lineage>
        <taxon>Bacteria</taxon>
        <taxon>Pseudomonadati</taxon>
        <taxon>Pseudomonadota</taxon>
        <taxon>Betaproteobacteria</taxon>
        <taxon>Neisseriales</taxon>
        <taxon>Chromobacteriaceae</taxon>
        <taxon>Chromobacterium</taxon>
    </lineage>
</organism>
<dbReference type="Pfam" id="PF14027">
    <property type="entry name" value="Questin_oxidase"/>
    <property type="match status" value="2"/>
</dbReference>
<dbReference type="AlphaFoldDB" id="A0A1W0D9H3"/>
<evidence type="ECO:0000313" key="2">
    <source>
        <dbReference type="EMBL" id="OQS43657.1"/>
    </source>
</evidence>
<gene>
    <name evidence="2" type="ORF">B0T45_02795</name>
</gene>
<dbReference type="EMBL" id="MUKV01000002">
    <property type="protein sequence ID" value="OQS43657.1"/>
    <property type="molecule type" value="Genomic_DNA"/>
</dbReference>
<evidence type="ECO:0000256" key="1">
    <source>
        <dbReference type="ARBA" id="ARBA00023002"/>
    </source>
</evidence>
<evidence type="ECO:0000313" key="3">
    <source>
        <dbReference type="Proteomes" id="UP000192721"/>
    </source>
</evidence>
<dbReference type="RefSeq" id="WP_081554492.1">
    <property type="nucleotide sequence ID" value="NZ_MUKV01000002.1"/>
</dbReference>